<dbReference type="AlphaFoldDB" id="G9ZFK9"/>
<organism evidence="1 2">
    <name type="scientific">Cardiobacterium valvarum F0432</name>
    <dbReference type="NCBI Taxonomy" id="797473"/>
    <lineage>
        <taxon>Bacteria</taxon>
        <taxon>Pseudomonadati</taxon>
        <taxon>Pseudomonadota</taxon>
        <taxon>Gammaproteobacteria</taxon>
        <taxon>Cardiobacteriales</taxon>
        <taxon>Cardiobacteriaceae</taxon>
        <taxon>Cardiobacterium</taxon>
    </lineage>
</organism>
<comment type="caution">
    <text evidence="1">The sequence shown here is derived from an EMBL/GenBank/DDBJ whole genome shotgun (WGS) entry which is preliminary data.</text>
</comment>
<dbReference type="STRING" id="797473.HMPREF9080_01557"/>
<proteinExistence type="predicted"/>
<dbReference type="Proteomes" id="UP000004750">
    <property type="component" value="Unassembled WGS sequence"/>
</dbReference>
<protein>
    <submittedName>
        <fullName evidence="1">Uncharacterized protein</fullName>
    </submittedName>
</protein>
<reference evidence="1 2" key="1">
    <citation type="submission" date="2011-08" db="EMBL/GenBank/DDBJ databases">
        <authorList>
            <person name="Weinstock G."/>
            <person name="Sodergren E."/>
            <person name="Clifton S."/>
            <person name="Fulton L."/>
            <person name="Fulton B."/>
            <person name="Courtney L."/>
            <person name="Fronick C."/>
            <person name="Harrison M."/>
            <person name="Strong C."/>
            <person name="Farmer C."/>
            <person name="Delahaunty K."/>
            <person name="Markovic C."/>
            <person name="Hall O."/>
            <person name="Minx P."/>
            <person name="Tomlinson C."/>
            <person name="Mitreva M."/>
            <person name="Hou S."/>
            <person name="Chen J."/>
            <person name="Wollam A."/>
            <person name="Pepin K.H."/>
            <person name="Johnson M."/>
            <person name="Bhonagiri V."/>
            <person name="Zhang X."/>
            <person name="Suruliraj S."/>
            <person name="Warren W."/>
            <person name="Chinwalla A."/>
            <person name="Mardis E.R."/>
            <person name="Wilson R.K."/>
        </authorList>
    </citation>
    <scope>NUCLEOTIDE SEQUENCE [LARGE SCALE GENOMIC DNA]</scope>
    <source>
        <strain evidence="1 2">F0432</strain>
    </source>
</reference>
<evidence type="ECO:0000313" key="2">
    <source>
        <dbReference type="Proteomes" id="UP000004750"/>
    </source>
</evidence>
<dbReference type="HOGENOM" id="CLU_3041618_0_0_6"/>
<gene>
    <name evidence="1" type="ORF">HMPREF9080_01557</name>
</gene>
<name>G9ZFK9_9GAMM</name>
<accession>G9ZFK9</accession>
<evidence type="ECO:0000313" key="1">
    <source>
        <dbReference type="EMBL" id="EHM53898.1"/>
    </source>
</evidence>
<dbReference type="EMBL" id="AGCM01000085">
    <property type="protein sequence ID" value="EHM53898.1"/>
    <property type="molecule type" value="Genomic_DNA"/>
</dbReference>
<sequence>MRRKTAPEGAWRSLYLRRLTVTKKRMRNLHKKGGLYVHPLSACEYSKIYREQQP</sequence>